<organism evidence="3 4">
    <name type="scientific">Caldicellulosiruptor bescii</name>
    <name type="common">Anaerocellum thermophilum</name>
    <dbReference type="NCBI Taxonomy" id="31899"/>
    <lineage>
        <taxon>Bacteria</taxon>
        <taxon>Bacillati</taxon>
        <taxon>Bacillota</taxon>
        <taxon>Bacillota incertae sedis</taxon>
        <taxon>Caldicellulosiruptorales</taxon>
        <taxon>Caldicellulosiruptoraceae</taxon>
        <taxon>Caldicellulosiruptor</taxon>
    </lineage>
</organism>
<dbReference type="InterPro" id="IPR011205">
    <property type="entry name" value="UCP015417_vWA"/>
</dbReference>
<dbReference type="Gene3D" id="3.40.50.410">
    <property type="entry name" value="von Willebrand factor, type A domain"/>
    <property type="match status" value="1"/>
</dbReference>
<dbReference type="Pfam" id="PF11443">
    <property type="entry name" value="DUF2828"/>
    <property type="match status" value="2"/>
</dbReference>
<sequence length="491" mass="57161">MSDEFLNELEKSTNISRTENNALTFQSTLNANLDWFSMSGGLRFQPEDRIISLFMKAFYEDKQLAMKNLFFTRDIKKGLGERRVFRVVLKHLAKTHPDIVRKNIVFIPFFGRWDDLYELIDTPVENSMWFFIKQQLSEDLKSENPSLLAKWLKSENTSSKESVKLAKKTRKALSMTPKEYRKTLAELRKRIDVLERRLSEKDYTFDYEKVPSQAMLKYRKAFLRNDKDRYTQYIEKVIQGKKKINTNTLSAVQIVRQILIDRGKMSLDEKKHLDLLWQNIPKIDTSENALVVADTSGSMFYACGQYALGIAASVGLALYYAENNKGIFHNRFITFSAKPKLQKIQGKTIYEKVKFLENADWECNTDIEAVFTLILNIAINKNLAQEDLPKKLYIVSDMEFDEATRVSPDAPLFDAIRERYKNHGYELPTLVFWNVSSRHNNIPVTKETPNVLLVSGMSQKIFENLIKNQLPDPVEFMLEVLNNERYSVIQI</sequence>
<evidence type="ECO:0000259" key="1">
    <source>
        <dbReference type="Pfam" id="PF11443"/>
    </source>
</evidence>
<evidence type="ECO:0008006" key="5">
    <source>
        <dbReference type="Google" id="ProtNLM"/>
    </source>
</evidence>
<name>A0ABY1S6L9_CALBS</name>
<comment type="caution">
    <text evidence="3">The sequence shown here is derived from an EMBL/GenBank/DDBJ whole genome shotgun (WGS) entry which is preliminary data.</text>
</comment>
<feature type="domain" description="DUF2828" evidence="1">
    <location>
        <begin position="18"/>
        <end position="128"/>
    </location>
</feature>
<accession>A0ABY1S6L9</accession>
<dbReference type="InterPro" id="IPR056690">
    <property type="entry name" value="DUF7788"/>
</dbReference>
<evidence type="ECO:0000313" key="3">
    <source>
        <dbReference type="EMBL" id="SMR91766.1"/>
    </source>
</evidence>
<feature type="domain" description="DUF2828" evidence="1">
    <location>
        <begin position="149"/>
        <end position="264"/>
    </location>
</feature>
<dbReference type="Proteomes" id="UP000196803">
    <property type="component" value="Unassembled WGS sequence"/>
</dbReference>
<protein>
    <recommendedName>
        <fullName evidence="5">DUF2828 domain-containing protein</fullName>
    </recommendedName>
</protein>
<evidence type="ECO:0000259" key="2">
    <source>
        <dbReference type="Pfam" id="PF25043"/>
    </source>
</evidence>
<reference evidence="3 4" key="1">
    <citation type="submission" date="2017-05" db="EMBL/GenBank/DDBJ databases">
        <authorList>
            <person name="Varghese N."/>
            <person name="Submissions S."/>
        </authorList>
    </citation>
    <scope>NUCLEOTIDE SEQUENCE [LARGE SCALE GENOMIC DNA]</scope>
    <source>
        <strain evidence="3 4">MACB1020</strain>
    </source>
</reference>
<gene>
    <name evidence="3" type="ORF">SAMN05216240_0639</name>
</gene>
<dbReference type="GeneID" id="31773756"/>
<dbReference type="RefSeq" id="WP_015908722.1">
    <property type="nucleotide sequence ID" value="NZ_FUZJ01000001.1"/>
</dbReference>
<dbReference type="SUPFAM" id="SSF53300">
    <property type="entry name" value="vWA-like"/>
    <property type="match status" value="1"/>
</dbReference>
<dbReference type="PIRSF" id="PIRSF015417">
    <property type="entry name" value="T31B5_30_vWA"/>
    <property type="match status" value="1"/>
</dbReference>
<dbReference type="PANTHER" id="PTHR31373:SF27">
    <property type="entry name" value="TROVE DOMAIN-CONTAINING PROTEIN"/>
    <property type="match status" value="1"/>
</dbReference>
<dbReference type="InterPro" id="IPR058580">
    <property type="entry name" value="DUF2828"/>
</dbReference>
<dbReference type="PANTHER" id="PTHR31373">
    <property type="entry name" value="OS06G0652100 PROTEIN"/>
    <property type="match status" value="1"/>
</dbReference>
<proteinExistence type="predicted"/>
<feature type="domain" description="DUF7788" evidence="2">
    <location>
        <begin position="288"/>
        <end position="468"/>
    </location>
</feature>
<evidence type="ECO:0000313" key="4">
    <source>
        <dbReference type="Proteomes" id="UP000196803"/>
    </source>
</evidence>
<dbReference type="InterPro" id="IPR036465">
    <property type="entry name" value="vWFA_dom_sf"/>
</dbReference>
<dbReference type="Pfam" id="PF25043">
    <property type="entry name" value="DUF7788"/>
    <property type="match status" value="1"/>
</dbReference>
<dbReference type="EMBL" id="FXXC01000001">
    <property type="protein sequence ID" value="SMR91766.1"/>
    <property type="molecule type" value="Genomic_DNA"/>
</dbReference>
<keyword evidence="4" id="KW-1185">Reference proteome</keyword>